<feature type="transmembrane region" description="Helical" evidence="1">
    <location>
        <begin position="29"/>
        <end position="55"/>
    </location>
</feature>
<evidence type="ECO:0000313" key="3">
    <source>
        <dbReference type="Proteomes" id="UP000198312"/>
    </source>
</evidence>
<dbReference type="AlphaFoldDB" id="A0A220U088"/>
<dbReference type="EMBL" id="CP022315">
    <property type="protein sequence ID" value="ASK61499.1"/>
    <property type="molecule type" value="Genomic_DNA"/>
</dbReference>
<organism evidence="2 3">
    <name type="scientific">Virgibacillus phasianinus</name>
    <dbReference type="NCBI Taxonomy" id="2017483"/>
    <lineage>
        <taxon>Bacteria</taxon>
        <taxon>Bacillati</taxon>
        <taxon>Bacillota</taxon>
        <taxon>Bacilli</taxon>
        <taxon>Bacillales</taxon>
        <taxon>Bacillaceae</taxon>
        <taxon>Virgibacillus</taxon>
    </lineage>
</organism>
<keyword evidence="1" id="KW-0472">Membrane</keyword>
<evidence type="ECO:0000313" key="2">
    <source>
        <dbReference type="EMBL" id="ASK61499.1"/>
    </source>
</evidence>
<accession>A0A220U088</accession>
<dbReference type="OrthoDB" id="2439445at2"/>
<reference evidence="2 3" key="1">
    <citation type="submission" date="2017-07" db="EMBL/GenBank/DDBJ databases">
        <title>Virgibacillus sp. LM2416.</title>
        <authorList>
            <person name="Tak E.J."/>
            <person name="Bae J.-W."/>
        </authorList>
    </citation>
    <scope>NUCLEOTIDE SEQUENCE [LARGE SCALE GENOMIC DNA]</scope>
    <source>
        <strain evidence="2 3">LM2416</strain>
    </source>
</reference>
<dbReference type="RefSeq" id="WP_089060776.1">
    <property type="nucleotide sequence ID" value="NZ_CP022315.1"/>
</dbReference>
<keyword evidence="3" id="KW-1185">Reference proteome</keyword>
<keyword evidence="1" id="KW-0812">Transmembrane</keyword>
<dbReference type="Proteomes" id="UP000198312">
    <property type="component" value="Chromosome"/>
</dbReference>
<gene>
    <name evidence="2" type="ORF">CFK37_04580</name>
</gene>
<evidence type="ECO:0000256" key="1">
    <source>
        <dbReference type="SAM" id="Phobius"/>
    </source>
</evidence>
<dbReference type="KEGG" id="vil:CFK37_04580"/>
<name>A0A220U088_9BACI</name>
<protein>
    <submittedName>
        <fullName evidence="2">Uncharacterized protein</fullName>
    </submittedName>
</protein>
<sequence>MNHLTLLYLACILAGFALANIPTSSFITAGLASFFQIIGSIAIIVFGLVLLYLGVRALLGK</sequence>
<keyword evidence="1" id="KW-1133">Transmembrane helix</keyword>
<proteinExistence type="predicted"/>